<keyword evidence="4 6" id="KW-1133">Transmembrane helix</keyword>
<dbReference type="PRINTS" id="PR00813">
    <property type="entry name" value="BCTERIALGSPG"/>
</dbReference>
<keyword evidence="2" id="KW-0488">Methylation</keyword>
<dbReference type="AlphaFoldDB" id="A0AAF1C5J9"/>
<dbReference type="Pfam" id="PF07963">
    <property type="entry name" value="N_methyl"/>
    <property type="match status" value="1"/>
</dbReference>
<evidence type="ECO:0000256" key="6">
    <source>
        <dbReference type="SAM" id="Phobius"/>
    </source>
</evidence>
<evidence type="ECO:0000256" key="5">
    <source>
        <dbReference type="ARBA" id="ARBA00023136"/>
    </source>
</evidence>
<organism evidence="7">
    <name type="scientific">Cyanobacterium aponinum AL20115</name>
    <dbReference type="NCBI Taxonomy" id="3090662"/>
    <lineage>
        <taxon>Bacteria</taxon>
        <taxon>Bacillati</taxon>
        <taxon>Cyanobacteriota</taxon>
        <taxon>Cyanophyceae</taxon>
        <taxon>Oscillatoriophycideae</taxon>
        <taxon>Chroococcales</taxon>
        <taxon>Geminocystaceae</taxon>
        <taxon>Cyanobacterium</taxon>
    </lineage>
</organism>
<dbReference type="InterPro" id="IPR012902">
    <property type="entry name" value="N_methyl_site"/>
</dbReference>
<dbReference type="NCBIfam" id="TIGR02532">
    <property type="entry name" value="IV_pilin_GFxxxE"/>
    <property type="match status" value="1"/>
</dbReference>
<comment type="subcellular location">
    <subcellularLocation>
        <location evidence="1">Membrane</location>
        <topology evidence="1">Single-pass membrane protein</topology>
    </subcellularLocation>
</comment>
<protein>
    <submittedName>
        <fullName evidence="7">Prepilin-type N-terminal cleavage/methylation domain-containing protein</fullName>
    </submittedName>
</protein>
<dbReference type="InterPro" id="IPR000983">
    <property type="entry name" value="Bac_GSPG_pilin"/>
</dbReference>
<name>A0AAF1C5J9_9CHRO</name>
<feature type="transmembrane region" description="Helical" evidence="6">
    <location>
        <begin position="31"/>
        <end position="53"/>
    </location>
</feature>
<keyword evidence="5 6" id="KW-0472">Membrane</keyword>
<proteinExistence type="predicted"/>
<evidence type="ECO:0000256" key="3">
    <source>
        <dbReference type="ARBA" id="ARBA00022692"/>
    </source>
</evidence>
<keyword evidence="3 6" id="KW-0812">Transmembrane</keyword>
<evidence type="ECO:0000256" key="4">
    <source>
        <dbReference type="ARBA" id="ARBA00022989"/>
    </source>
</evidence>
<evidence type="ECO:0000256" key="2">
    <source>
        <dbReference type="ARBA" id="ARBA00022481"/>
    </source>
</evidence>
<dbReference type="Gene3D" id="3.30.700.10">
    <property type="entry name" value="Glycoprotein, Type 4 Pilin"/>
    <property type="match status" value="1"/>
</dbReference>
<dbReference type="InterPro" id="IPR045584">
    <property type="entry name" value="Pilin-like"/>
</dbReference>
<dbReference type="PANTHER" id="PTHR30093">
    <property type="entry name" value="GENERAL SECRETION PATHWAY PROTEIN G"/>
    <property type="match status" value="1"/>
</dbReference>
<gene>
    <name evidence="7" type="ORF">SAY89_01890</name>
</gene>
<dbReference type="SUPFAM" id="SSF54523">
    <property type="entry name" value="Pili subunits"/>
    <property type="match status" value="1"/>
</dbReference>
<reference evidence="7" key="1">
    <citation type="submission" date="2023-11" db="EMBL/GenBank/DDBJ databases">
        <title>Genome sequence of Cyanobacterium aponinum BCRC AL20115.</title>
        <authorList>
            <person name="Chang H.-Y."/>
            <person name="Lin K.-M."/>
            <person name="Hsueh H.-T."/>
            <person name="Chu H.-A."/>
            <person name="Kuo C.-H."/>
        </authorList>
    </citation>
    <scope>NUCLEOTIDE SEQUENCE</scope>
    <source>
        <strain evidence="7">AL20115</strain>
    </source>
</reference>
<dbReference type="EMBL" id="CP138348">
    <property type="protein sequence ID" value="WPF89051.1"/>
    <property type="molecule type" value="Genomic_DNA"/>
</dbReference>
<dbReference type="GO" id="GO:0015627">
    <property type="term" value="C:type II protein secretion system complex"/>
    <property type="evidence" value="ECO:0007669"/>
    <property type="project" value="InterPro"/>
</dbReference>
<accession>A0AAF1C5J9</accession>
<evidence type="ECO:0000256" key="1">
    <source>
        <dbReference type="ARBA" id="ARBA00004167"/>
    </source>
</evidence>
<evidence type="ECO:0000313" key="7">
    <source>
        <dbReference type="EMBL" id="WPF89051.1"/>
    </source>
</evidence>
<dbReference type="GO" id="GO:0015628">
    <property type="term" value="P:protein secretion by the type II secretion system"/>
    <property type="evidence" value="ECO:0007669"/>
    <property type="project" value="InterPro"/>
</dbReference>
<dbReference type="RefSeq" id="WP_241212762.1">
    <property type="nucleotide sequence ID" value="NZ_CP138348.1"/>
</dbReference>
<dbReference type="PANTHER" id="PTHR30093:SF44">
    <property type="entry name" value="TYPE II SECRETION SYSTEM CORE PROTEIN G"/>
    <property type="match status" value="1"/>
</dbReference>
<dbReference type="GO" id="GO:0016020">
    <property type="term" value="C:membrane"/>
    <property type="evidence" value="ECO:0007669"/>
    <property type="project" value="UniProtKB-SubCell"/>
</dbReference>
<sequence length="174" mass="19910">MMKDYHRSLLKKVISNLPTNYHYFGQKGFNLLELLIVTFILGILAAIAVPNLLKQVDKARYTQAIMDMDCIADDVRTYHLENGVFPKDVGSNTKPSGVNCFPRRNIDKIPFNSRYDYESWNGGSQKCYIQITFFGKNGVRNSPTNRVVFSEPGLYYDYDDDLILTLGIFDTPCQ</sequence>